<dbReference type="OrthoDB" id="2960956at2"/>
<organism evidence="1 2">
    <name type="scientific">Piscibacillus halophilus</name>
    <dbReference type="NCBI Taxonomy" id="571933"/>
    <lineage>
        <taxon>Bacteria</taxon>
        <taxon>Bacillati</taxon>
        <taxon>Bacillota</taxon>
        <taxon>Bacilli</taxon>
        <taxon>Bacillales</taxon>
        <taxon>Bacillaceae</taxon>
        <taxon>Piscibacillus</taxon>
    </lineage>
</organism>
<proteinExistence type="predicted"/>
<dbReference type="STRING" id="571933.SAMN05216362_13517"/>
<dbReference type="RefSeq" id="WP_091774861.1">
    <property type="nucleotide sequence ID" value="NZ_CAESCL010000093.1"/>
</dbReference>
<dbReference type="EMBL" id="FOES01000035">
    <property type="protein sequence ID" value="SEQ93593.1"/>
    <property type="molecule type" value="Genomic_DNA"/>
</dbReference>
<gene>
    <name evidence="1" type="ORF">SAMN05216362_13517</name>
</gene>
<dbReference type="Proteomes" id="UP000199427">
    <property type="component" value="Unassembled WGS sequence"/>
</dbReference>
<keyword evidence="2" id="KW-1185">Reference proteome</keyword>
<dbReference type="AlphaFoldDB" id="A0A1H9K3V4"/>
<reference evidence="1 2" key="1">
    <citation type="submission" date="2016-10" db="EMBL/GenBank/DDBJ databases">
        <authorList>
            <person name="de Groot N.N."/>
        </authorList>
    </citation>
    <scope>NUCLEOTIDE SEQUENCE [LARGE SCALE GENOMIC DNA]</scope>
    <source>
        <strain evidence="1 2">DSM 21633</strain>
    </source>
</reference>
<accession>A0A1H9K3V4</accession>
<evidence type="ECO:0000313" key="1">
    <source>
        <dbReference type="EMBL" id="SEQ93593.1"/>
    </source>
</evidence>
<name>A0A1H9K3V4_9BACI</name>
<evidence type="ECO:0000313" key="2">
    <source>
        <dbReference type="Proteomes" id="UP000199427"/>
    </source>
</evidence>
<sequence length="324" mass="37059">MTEKSQVLQCENFQGSWTSAGNAIFNTVKFNKDDLNMVRVMGYTGHAFRININAADVDVAGPTAYDWEDIFAKGLENLGFKSETIRTLDFVAPTPDELKRAISMIQKSIDQGVPAISWDLFVPEFGNIFGYDDEKKTLWAIDPQGDQELPYEKLGRGQVNELFVAIITEEIEVDRETMFKTALDMAINHAYHREHKDDVPPYENGLKGYDAWIEAFEKGEVSEFGNAYNIHVVHDARNFAAQFFRELKDEWQNYEKISTLCDEAVARYQEVTDHLRAITNLYPFPQGGEPNKPENAQFTIEQLKLAKQSEVEAVKVLERIREQI</sequence>
<protein>
    <submittedName>
        <fullName evidence="1">Uncharacterized protein</fullName>
    </submittedName>
</protein>